<comment type="caution">
    <text evidence="2">The sequence shown here is derived from an EMBL/GenBank/DDBJ whole genome shotgun (WGS) entry which is preliminary data.</text>
</comment>
<dbReference type="Pfam" id="PF14334">
    <property type="entry name" value="DUF4390"/>
    <property type="match status" value="1"/>
</dbReference>
<keyword evidence="3" id="KW-1185">Reference proteome</keyword>
<evidence type="ECO:0000256" key="1">
    <source>
        <dbReference type="SAM" id="MobiDB-lite"/>
    </source>
</evidence>
<protein>
    <submittedName>
        <fullName evidence="2">DUF4390 domain-containing protein</fullName>
    </submittedName>
</protein>
<accession>A0ABW2QMX6</accession>
<dbReference type="Proteomes" id="UP001596501">
    <property type="component" value="Unassembled WGS sequence"/>
</dbReference>
<evidence type="ECO:0000313" key="3">
    <source>
        <dbReference type="Proteomes" id="UP001596501"/>
    </source>
</evidence>
<reference evidence="3" key="1">
    <citation type="journal article" date="2019" name="Int. J. Syst. Evol. Microbiol.">
        <title>The Global Catalogue of Microorganisms (GCM) 10K type strain sequencing project: providing services to taxonomists for standard genome sequencing and annotation.</title>
        <authorList>
            <consortium name="The Broad Institute Genomics Platform"/>
            <consortium name="The Broad Institute Genome Sequencing Center for Infectious Disease"/>
            <person name="Wu L."/>
            <person name="Ma J."/>
        </authorList>
    </citation>
    <scope>NUCLEOTIDE SEQUENCE [LARGE SCALE GENOMIC DNA]</scope>
    <source>
        <strain evidence="3">CGMCC 1.12371</strain>
    </source>
</reference>
<sequence length="230" mass="25838">MSTTAFFMPAWRRQRLDRLVVWVVLLWVGLWWGTPSQAQQPATDAAVAVQRSTDGLFITARLPLELGPAVEDALFKAVPVYFVYQADVYEPRWYWTDKRIATATRTLRLAYQPLTRRWRLSASAGAGAGNAQQYALHQNFETLSEAVAALGRLARWKVADDSRLDDGERYSVAFRFRLDLSLLPRPFQIGMANQPDWNIDITRQLRTSASAESGDAPAPAAPESVAEPTR</sequence>
<dbReference type="EMBL" id="JBHTCA010000019">
    <property type="protein sequence ID" value="MFC7410765.1"/>
    <property type="molecule type" value="Genomic_DNA"/>
</dbReference>
<feature type="region of interest" description="Disordered" evidence="1">
    <location>
        <begin position="206"/>
        <end position="230"/>
    </location>
</feature>
<name>A0ABW2QMX6_9BURK</name>
<organism evidence="2 3">
    <name type="scientific">Hydrogenophaga atypica</name>
    <dbReference type="NCBI Taxonomy" id="249409"/>
    <lineage>
        <taxon>Bacteria</taxon>
        <taxon>Pseudomonadati</taxon>
        <taxon>Pseudomonadota</taxon>
        <taxon>Betaproteobacteria</taxon>
        <taxon>Burkholderiales</taxon>
        <taxon>Comamonadaceae</taxon>
        <taxon>Hydrogenophaga</taxon>
    </lineage>
</organism>
<proteinExistence type="predicted"/>
<gene>
    <name evidence="2" type="ORF">ACFQPB_18040</name>
</gene>
<evidence type="ECO:0000313" key="2">
    <source>
        <dbReference type="EMBL" id="MFC7410765.1"/>
    </source>
</evidence>
<dbReference type="InterPro" id="IPR025500">
    <property type="entry name" value="DUF4390"/>
</dbReference>